<keyword evidence="2 4" id="KW-0472">Membrane</keyword>
<dbReference type="PROSITE" id="PS51123">
    <property type="entry name" value="OMPA_2"/>
    <property type="match status" value="1"/>
</dbReference>
<evidence type="ECO:0000313" key="8">
    <source>
        <dbReference type="Proteomes" id="UP000254808"/>
    </source>
</evidence>
<dbReference type="PANTHER" id="PTHR30329:SF21">
    <property type="entry name" value="LIPOPROTEIN YIAD-RELATED"/>
    <property type="match status" value="1"/>
</dbReference>
<keyword evidence="8" id="KW-1185">Reference proteome</keyword>
<feature type="domain" description="OmpA-like" evidence="6">
    <location>
        <begin position="120"/>
        <end position="237"/>
    </location>
</feature>
<name>A0A345UGH8_9BACT</name>
<gene>
    <name evidence="7" type="ORF">CYPRO_0292</name>
</gene>
<evidence type="ECO:0000259" key="6">
    <source>
        <dbReference type="PROSITE" id="PS51123"/>
    </source>
</evidence>
<evidence type="ECO:0000256" key="4">
    <source>
        <dbReference type="PROSITE-ProRule" id="PRU00473"/>
    </source>
</evidence>
<dbReference type="EMBL" id="CP027806">
    <property type="protein sequence ID" value="AXI99579.1"/>
    <property type="molecule type" value="Genomic_DNA"/>
</dbReference>
<dbReference type="Gene3D" id="3.30.1330.60">
    <property type="entry name" value="OmpA-like domain"/>
    <property type="match status" value="1"/>
</dbReference>
<dbReference type="AlphaFoldDB" id="A0A345UGH8"/>
<evidence type="ECO:0000256" key="2">
    <source>
        <dbReference type="ARBA" id="ARBA00023136"/>
    </source>
</evidence>
<protein>
    <submittedName>
        <fullName evidence="7">OmpA family protein</fullName>
    </submittedName>
</protein>
<organism evidence="7 8">
    <name type="scientific">Cyclonatronum proteinivorum</name>
    <dbReference type="NCBI Taxonomy" id="1457365"/>
    <lineage>
        <taxon>Bacteria</taxon>
        <taxon>Pseudomonadati</taxon>
        <taxon>Balneolota</taxon>
        <taxon>Balneolia</taxon>
        <taxon>Balneolales</taxon>
        <taxon>Cyclonatronaceae</taxon>
        <taxon>Cyclonatronum</taxon>
    </lineage>
</organism>
<comment type="subcellular location">
    <subcellularLocation>
        <location evidence="1">Cell outer membrane</location>
    </subcellularLocation>
</comment>
<reference evidence="7 8" key="1">
    <citation type="submission" date="2018-03" db="EMBL/GenBank/DDBJ databases">
        <title>Phenotypic and genomic properties of Cyclonatronum proteinivorum gen. nov., sp. nov., a haloalkaliphilic bacteroidete from soda lakes possessing Na+-translocating rhodopsin.</title>
        <authorList>
            <person name="Toshchakov S.V."/>
            <person name="Korzhenkov A."/>
            <person name="Samarov N.I."/>
            <person name="Kublanov I.V."/>
            <person name="Muntyan M.S."/>
            <person name="Sorokin D.Y."/>
        </authorList>
    </citation>
    <scope>NUCLEOTIDE SEQUENCE [LARGE SCALE GENOMIC DNA]</scope>
    <source>
        <strain evidence="7 8">Omega</strain>
    </source>
</reference>
<keyword evidence="3" id="KW-0998">Cell outer membrane</keyword>
<accession>A0A345UGH8</accession>
<dbReference type="Pfam" id="PF00691">
    <property type="entry name" value="OmpA"/>
    <property type="match status" value="1"/>
</dbReference>
<feature type="signal peptide" evidence="5">
    <location>
        <begin position="1"/>
        <end position="23"/>
    </location>
</feature>
<evidence type="ECO:0000256" key="3">
    <source>
        <dbReference type="ARBA" id="ARBA00023237"/>
    </source>
</evidence>
<dbReference type="CDD" id="cd07185">
    <property type="entry name" value="OmpA_C-like"/>
    <property type="match status" value="1"/>
</dbReference>
<dbReference type="KEGG" id="cprv:CYPRO_0292"/>
<sequence length="237" mass="26213">MVRTSIIITGLMLCTVGFTPLSAQQTDVNNRQFAASDSVQLGLADIPEGLVLVRSRIEQLRLEHLARAGHIPGSEAMMVSDPASESAEHTLRFHELERLIMMLEFLESTDASGLADFLSVPLDFSFLSLQIPFEISSAVIPDETFPVLREIGAWLLRYPNLRLEIQGHTDITGPRSLNMRLSQQRAASVQRFLLGEFPGLSADRLPFTGLGPDQPVATNETEAGRAQNRRVDFLLTE</sequence>
<dbReference type="InterPro" id="IPR006664">
    <property type="entry name" value="OMP_bac"/>
</dbReference>
<dbReference type="SUPFAM" id="SSF103088">
    <property type="entry name" value="OmpA-like"/>
    <property type="match status" value="1"/>
</dbReference>
<dbReference type="RefSeq" id="WP_240644804.1">
    <property type="nucleotide sequence ID" value="NZ_CP027806.1"/>
</dbReference>
<evidence type="ECO:0000256" key="1">
    <source>
        <dbReference type="ARBA" id="ARBA00004442"/>
    </source>
</evidence>
<dbReference type="Proteomes" id="UP000254808">
    <property type="component" value="Chromosome"/>
</dbReference>
<dbReference type="InterPro" id="IPR050330">
    <property type="entry name" value="Bact_OuterMem_StrucFunc"/>
</dbReference>
<dbReference type="GO" id="GO:0009279">
    <property type="term" value="C:cell outer membrane"/>
    <property type="evidence" value="ECO:0007669"/>
    <property type="project" value="UniProtKB-SubCell"/>
</dbReference>
<evidence type="ECO:0000256" key="5">
    <source>
        <dbReference type="SAM" id="SignalP"/>
    </source>
</evidence>
<dbReference type="InterPro" id="IPR036737">
    <property type="entry name" value="OmpA-like_sf"/>
</dbReference>
<keyword evidence="5" id="KW-0732">Signal</keyword>
<feature type="chain" id="PRO_5016558644" evidence="5">
    <location>
        <begin position="24"/>
        <end position="237"/>
    </location>
</feature>
<dbReference type="InterPro" id="IPR006665">
    <property type="entry name" value="OmpA-like"/>
</dbReference>
<evidence type="ECO:0000313" key="7">
    <source>
        <dbReference type="EMBL" id="AXI99579.1"/>
    </source>
</evidence>
<dbReference type="PANTHER" id="PTHR30329">
    <property type="entry name" value="STATOR ELEMENT OF FLAGELLAR MOTOR COMPLEX"/>
    <property type="match status" value="1"/>
</dbReference>
<proteinExistence type="predicted"/>
<dbReference type="PRINTS" id="PR01021">
    <property type="entry name" value="OMPADOMAIN"/>
</dbReference>